<feature type="compositionally biased region" description="Low complexity" evidence="1">
    <location>
        <begin position="402"/>
        <end position="427"/>
    </location>
</feature>
<dbReference type="InterPro" id="IPR036259">
    <property type="entry name" value="MFS_trans_sf"/>
</dbReference>
<feature type="transmembrane region" description="Helical" evidence="2">
    <location>
        <begin position="361"/>
        <end position="382"/>
    </location>
</feature>
<feature type="transmembrane region" description="Helical" evidence="2">
    <location>
        <begin position="161"/>
        <end position="185"/>
    </location>
</feature>
<sequence length="441" mass="44091">MGHSGSRRLAMAQAAFAAASFAMLLAGTNSAYPMLPIFRDELGMPPSVLSLTFSLYIAVFAVVLAVLARPRWSRFAAPLLLASLAAMLACDVAVLLGTESSILIGRALAGLSTGLGTGAASALMVAAIGAPGRAVTATGNSVGAVLGAGSAQLLVSTLETAAPAVFSIAHAAALALLLLAGGVVLRMRRAQNRASLAVVAGEPATLRIDRRALRMIVTGSIAWISVSIGTVLAATIFNELGQPAVQAWGPITMLVACALAQFASAPLTRHAPWASGLVAIATGIACIGGAVAFDFAWLALVGFALLGAGVGTAHRMSLVALTRDTSPARQGALASLFAGVTYVAAAGVVLLIGWIGDTTGVVPAALTAWAVCAALSLLALLWSPRLRDTVEHDAGEHDAGEHGPAGPAAAERAAAGARSAAGAGAAAHDAELDDLGAERRG</sequence>
<dbReference type="OrthoDB" id="5111593at2"/>
<feature type="transmembrane region" description="Helical" evidence="2">
    <location>
        <begin position="243"/>
        <end position="262"/>
    </location>
</feature>
<keyword evidence="4" id="KW-1185">Reference proteome</keyword>
<accession>A0A1H1RE96</accession>
<dbReference type="EMBL" id="LT629734">
    <property type="protein sequence ID" value="SDS34010.1"/>
    <property type="molecule type" value="Genomic_DNA"/>
</dbReference>
<feature type="region of interest" description="Disordered" evidence="1">
    <location>
        <begin position="393"/>
        <end position="441"/>
    </location>
</feature>
<dbReference type="AlphaFoldDB" id="A0A1H1RE96"/>
<feature type="transmembrane region" description="Helical" evidence="2">
    <location>
        <begin position="216"/>
        <end position="237"/>
    </location>
</feature>
<proteinExistence type="predicted"/>
<dbReference type="SUPFAM" id="SSF103473">
    <property type="entry name" value="MFS general substrate transporter"/>
    <property type="match status" value="1"/>
</dbReference>
<dbReference type="Pfam" id="PF07690">
    <property type="entry name" value="MFS_1"/>
    <property type="match status" value="1"/>
</dbReference>
<evidence type="ECO:0000256" key="2">
    <source>
        <dbReference type="SAM" id="Phobius"/>
    </source>
</evidence>
<feature type="transmembrane region" description="Helical" evidence="2">
    <location>
        <begin position="333"/>
        <end position="355"/>
    </location>
</feature>
<protein>
    <submittedName>
        <fullName evidence="3">Cyanate permease</fullName>
    </submittedName>
</protein>
<evidence type="ECO:0000313" key="4">
    <source>
        <dbReference type="Proteomes" id="UP000199649"/>
    </source>
</evidence>
<gene>
    <name evidence="3" type="ORF">SAMN04489719_2096</name>
</gene>
<keyword evidence="2" id="KW-0472">Membrane</keyword>
<keyword evidence="2" id="KW-0812">Transmembrane</keyword>
<feature type="transmembrane region" description="Helical" evidence="2">
    <location>
        <begin position="103"/>
        <end position="127"/>
    </location>
</feature>
<feature type="transmembrane region" description="Helical" evidence="2">
    <location>
        <begin position="299"/>
        <end position="321"/>
    </location>
</feature>
<dbReference type="Proteomes" id="UP000199649">
    <property type="component" value="Chromosome I"/>
</dbReference>
<dbReference type="RefSeq" id="WP_092666953.1">
    <property type="nucleotide sequence ID" value="NZ_LT629734.1"/>
</dbReference>
<feature type="transmembrane region" description="Helical" evidence="2">
    <location>
        <begin position="75"/>
        <end position="97"/>
    </location>
</feature>
<keyword evidence="2" id="KW-1133">Transmembrane helix</keyword>
<evidence type="ECO:0000313" key="3">
    <source>
        <dbReference type="EMBL" id="SDS34010.1"/>
    </source>
</evidence>
<dbReference type="Gene3D" id="1.20.1250.20">
    <property type="entry name" value="MFS general substrate transporter like domains"/>
    <property type="match status" value="1"/>
</dbReference>
<feature type="transmembrane region" description="Helical" evidence="2">
    <location>
        <begin position="46"/>
        <end position="68"/>
    </location>
</feature>
<evidence type="ECO:0000256" key="1">
    <source>
        <dbReference type="SAM" id="MobiDB-lite"/>
    </source>
</evidence>
<feature type="transmembrane region" description="Helical" evidence="2">
    <location>
        <begin position="134"/>
        <end position="155"/>
    </location>
</feature>
<feature type="transmembrane region" description="Helical" evidence="2">
    <location>
        <begin position="274"/>
        <end position="293"/>
    </location>
</feature>
<organism evidence="3 4">
    <name type="scientific">Agrococcus carbonis</name>
    <dbReference type="NCBI Taxonomy" id="684552"/>
    <lineage>
        <taxon>Bacteria</taxon>
        <taxon>Bacillati</taxon>
        <taxon>Actinomycetota</taxon>
        <taxon>Actinomycetes</taxon>
        <taxon>Micrococcales</taxon>
        <taxon>Microbacteriaceae</taxon>
        <taxon>Agrococcus</taxon>
    </lineage>
</organism>
<dbReference type="InterPro" id="IPR011701">
    <property type="entry name" value="MFS"/>
</dbReference>
<dbReference type="GO" id="GO:0022857">
    <property type="term" value="F:transmembrane transporter activity"/>
    <property type="evidence" value="ECO:0007669"/>
    <property type="project" value="InterPro"/>
</dbReference>
<name>A0A1H1RE96_9MICO</name>
<reference evidence="4" key="1">
    <citation type="submission" date="2016-10" db="EMBL/GenBank/DDBJ databases">
        <authorList>
            <person name="Varghese N."/>
            <person name="Submissions S."/>
        </authorList>
    </citation>
    <scope>NUCLEOTIDE SEQUENCE [LARGE SCALE GENOMIC DNA]</scope>
    <source>
        <strain evidence="4">DSM 22965</strain>
    </source>
</reference>